<sequence length="414" mass="48697">MKKYFRLYPYCHLEIGETNSCLYDISSGKMIRVNRENAELLRQCQENVPIESINMDLGILDELIKMNLGTYYANPQFIEPFFETNDTKNRIFGKNNILRQMFILTSTDCNMNCKHCNTDSTVFRKTGCKIWPKSINLNALTQSHWRKILEAFYNLHGEELTFIGGEPFLEFDFIKNIVEIAQEVGISKFSIFTNGSIINDTILNFLMENKIKVYIQIFEVDENKFKAFTNSDIPSIQIIDNIKKLNNHHLDLQLRILITRDNDNNVKKIVNTLQKETNVKDIKIEFLYPKPDNSYYSKKYIPLMYDKKREFSHVNVQKMQFLHQYNPSFFGQITIRRDGKVVPHPMLLTRVIGDLQQDDLFTIINTEEYQEYSTLNKEKISKCSTCAYKYNCMDDRVIENFATGDLYGMEYCNF</sequence>
<accession>A0A150B2R9</accession>
<dbReference type="PROSITE" id="PS51918">
    <property type="entry name" value="RADICAL_SAM"/>
    <property type="match status" value="1"/>
</dbReference>
<dbReference type="InterPro" id="IPR023885">
    <property type="entry name" value="4Fe4S-binding_SPASM_dom"/>
</dbReference>
<organism evidence="5 6">
    <name type="scientific">Bacillus cereus</name>
    <dbReference type="NCBI Taxonomy" id="1396"/>
    <lineage>
        <taxon>Bacteria</taxon>
        <taxon>Bacillati</taxon>
        <taxon>Bacillota</taxon>
        <taxon>Bacilli</taxon>
        <taxon>Bacillales</taxon>
        <taxon>Bacillaceae</taxon>
        <taxon>Bacillus</taxon>
        <taxon>Bacillus cereus group</taxon>
    </lineage>
</organism>
<dbReference type="SFLD" id="SFLDG01386">
    <property type="entry name" value="main_SPASM_domain-containing"/>
    <property type="match status" value="1"/>
</dbReference>
<evidence type="ECO:0000256" key="2">
    <source>
        <dbReference type="ARBA" id="ARBA00022723"/>
    </source>
</evidence>
<name>A0A150B2R9_BACCE</name>
<dbReference type="CDD" id="cd01335">
    <property type="entry name" value="Radical_SAM"/>
    <property type="match status" value="1"/>
</dbReference>
<dbReference type="Proteomes" id="UP000075591">
    <property type="component" value="Unassembled WGS sequence"/>
</dbReference>
<proteinExistence type="predicted"/>
<keyword evidence="2" id="KW-0479">Metal-binding</keyword>
<dbReference type="GO" id="GO:0046872">
    <property type="term" value="F:metal ion binding"/>
    <property type="evidence" value="ECO:0007669"/>
    <property type="project" value="UniProtKB-KW"/>
</dbReference>
<dbReference type="SUPFAM" id="SSF102114">
    <property type="entry name" value="Radical SAM enzymes"/>
    <property type="match status" value="1"/>
</dbReference>
<dbReference type="Pfam" id="PF04055">
    <property type="entry name" value="Radical_SAM"/>
    <property type="match status" value="1"/>
</dbReference>
<comment type="caution">
    <text evidence="5">The sequence shown here is derived from an EMBL/GenBank/DDBJ whole genome shotgun (WGS) entry which is preliminary data.</text>
</comment>
<dbReference type="InterPro" id="IPR058240">
    <property type="entry name" value="rSAM_sf"/>
</dbReference>
<evidence type="ECO:0000256" key="3">
    <source>
        <dbReference type="ARBA" id="ARBA00023004"/>
    </source>
</evidence>
<evidence type="ECO:0000313" key="6">
    <source>
        <dbReference type="Proteomes" id="UP000075591"/>
    </source>
</evidence>
<keyword evidence="4" id="KW-0411">Iron-sulfur</keyword>
<dbReference type="InterPro" id="IPR007197">
    <property type="entry name" value="rSAM"/>
</dbReference>
<dbReference type="GO" id="GO:0051536">
    <property type="term" value="F:iron-sulfur cluster binding"/>
    <property type="evidence" value="ECO:0007669"/>
    <property type="project" value="UniProtKB-KW"/>
</dbReference>
<dbReference type="EMBL" id="LOMT01000101">
    <property type="protein sequence ID" value="KXX95515.1"/>
    <property type="molecule type" value="Genomic_DNA"/>
</dbReference>
<dbReference type="InterPro" id="IPR050377">
    <property type="entry name" value="Radical_SAM_PqqE_MftC-like"/>
</dbReference>
<evidence type="ECO:0000256" key="4">
    <source>
        <dbReference type="ARBA" id="ARBA00023014"/>
    </source>
</evidence>
<dbReference type="SFLD" id="SFLDG01216">
    <property type="entry name" value="thioether_bond_formation_requi"/>
    <property type="match status" value="1"/>
</dbReference>
<dbReference type="PANTHER" id="PTHR11228:SF7">
    <property type="entry name" value="PQQA PEPTIDE CYCLASE"/>
    <property type="match status" value="1"/>
</dbReference>
<dbReference type="GO" id="GO:0003824">
    <property type="term" value="F:catalytic activity"/>
    <property type="evidence" value="ECO:0007669"/>
    <property type="project" value="InterPro"/>
</dbReference>
<dbReference type="Pfam" id="PF13186">
    <property type="entry name" value="SPASM"/>
    <property type="match status" value="1"/>
</dbReference>
<dbReference type="PANTHER" id="PTHR11228">
    <property type="entry name" value="RADICAL SAM DOMAIN PROTEIN"/>
    <property type="match status" value="1"/>
</dbReference>
<dbReference type="PATRIC" id="fig|1396.422.peg.5549"/>
<evidence type="ECO:0000313" key="5">
    <source>
        <dbReference type="EMBL" id="KXX95515.1"/>
    </source>
</evidence>
<evidence type="ECO:0000256" key="1">
    <source>
        <dbReference type="ARBA" id="ARBA00022691"/>
    </source>
</evidence>
<protein>
    <submittedName>
        <fullName evidence="5">Uncharacterized protein</fullName>
    </submittedName>
</protein>
<reference evidence="5 6" key="1">
    <citation type="submission" date="2015-12" db="EMBL/GenBank/DDBJ databases">
        <title>Bacillus cereus Group isolate.</title>
        <authorList>
            <person name="Kovac J."/>
        </authorList>
    </citation>
    <scope>NUCLEOTIDE SEQUENCE [LARGE SCALE GENOMIC DNA]</scope>
    <source>
        <strain evidence="5 6">FSL W8-0275</strain>
    </source>
</reference>
<dbReference type="CDD" id="cd21109">
    <property type="entry name" value="SPASM"/>
    <property type="match status" value="1"/>
</dbReference>
<dbReference type="SFLD" id="SFLDG01067">
    <property type="entry name" value="SPASM/twitch_domain_containing"/>
    <property type="match status" value="1"/>
</dbReference>
<dbReference type="AlphaFoldDB" id="A0A150B2R9"/>
<keyword evidence="3" id="KW-0408">Iron</keyword>
<keyword evidence="1" id="KW-0949">S-adenosyl-L-methionine</keyword>
<gene>
    <name evidence="5" type="ORF">AT274_04305</name>
</gene>
<dbReference type="Gene3D" id="3.20.20.70">
    <property type="entry name" value="Aldolase class I"/>
    <property type="match status" value="1"/>
</dbReference>
<dbReference type="SFLD" id="SFLDS00029">
    <property type="entry name" value="Radical_SAM"/>
    <property type="match status" value="1"/>
</dbReference>
<dbReference type="InterPro" id="IPR013785">
    <property type="entry name" value="Aldolase_TIM"/>
</dbReference>
<dbReference type="RefSeq" id="WP_000759818.1">
    <property type="nucleotide sequence ID" value="NZ_CP009595.1"/>
</dbReference>